<reference evidence="4" key="1">
    <citation type="journal article" date="2017" name="Plant J.">
        <title>The pomegranate (Punica granatum L.) genome and the genomics of punicalagin biosynthesis.</title>
        <authorList>
            <person name="Qin G."/>
            <person name="Xu C."/>
            <person name="Ming R."/>
            <person name="Tang H."/>
            <person name="Guyot R."/>
            <person name="Kramer E.M."/>
            <person name="Hu Y."/>
            <person name="Yi X."/>
            <person name="Qi Y."/>
            <person name="Xu X."/>
            <person name="Gao Z."/>
            <person name="Pan H."/>
            <person name="Jian J."/>
            <person name="Tian Y."/>
            <person name="Yue Z."/>
            <person name="Xu Y."/>
        </authorList>
    </citation>
    <scope>NUCLEOTIDE SEQUENCE [LARGE SCALE GENOMIC DNA]</scope>
    <source>
        <strain evidence="4">cv. Dabenzi</strain>
    </source>
</reference>
<accession>A0A218X8Q9</accession>
<evidence type="ECO:0000313" key="2">
    <source>
        <dbReference type="EMBL" id="OWM81304.1"/>
    </source>
</evidence>
<keyword evidence="5" id="KW-1185">Reference proteome</keyword>
<evidence type="ECO:0000313" key="5">
    <source>
        <dbReference type="Proteomes" id="UP000233551"/>
    </source>
</evidence>
<protein>
    <submittedName>
        <fullName evidence="2">Uncharacterized protein</fullName>
    </submittedName>
</protein>
<organism evidence="2 4">
    <name type="scientific">Punica granatum</name>
    <name type="common">Pomegranate</name>
    <dbReference type="NCBI Taxonomy" id="22663"/>
    <lineage>
        <taxon>Eukaryota</taxon>
        <taxon>Viridiplantae</taxon>
        <taxon>Streptophyta</taxon>
        <taxon>Embryophyta</taxon>
        <taxon>Tracheophyta</taxon>
        <taxon>Spermatophyta</taxon>
        <taxon>Magnoliopsida</taxon>
        <taxon>eudicotyledons</taxon>
        <taxon>Gunneridae</taxon>
        <taxon>Pentapetalae</taxon>
        <taxon>rosids</taxon>
        <taxon>malvids</taxon>
        <taxon>Myrtales</taxon>
        <taxon>Lythraceae</taxon>
        <taxon>Punica</taxon>
    </lineage>
</organism>
<proteinExistence type="predicted"/>
<feature type="region of interest" description="Disordered" evidence="1">
    <location>
        <begin position="32"/>
        <end position="64"/>
    </location>
</feature>
<reference evidence="2" key="2">
    <citation type="submission" date="2017-06" db="EMBL/GenBank/DDBJ databases">
        <title>The pomegranate genome and the genomics of punicalagin biosynthesis.</title>
        <authorList>
            <person name="Xu C."/>
        </authorList>
    </citation>
    <scope>NUCLEOTIDE SEQUENCE [LARGE SCALE GENOMIC DNA]</scope>
    <source>
        <tissue evidence="2">Fresh leaf</tissue>
    </source>
</reference>
<evidence type="ECO:0000313" key="3">
    <source>
        <dbReference type="EMBL" id="PKI67745.1"/>
    </source>
</evidence>
<name>A0A218X8Q9_PUNGR</name>
<sequence>MAKRDWQQQSTGGEATLMAGYNMLAVAEKTSTWGSGENQKRLKLTDAAEKDTESGGQISNRGVTIMDTHMEDLEQKREDEQVNCSSPKPEELFFYKFF</sequence>
<gene>
    <name evidence="2" type="ORF">CDL15_Pgr007342</name>
    <name evidence="3" type="ORF">CRG98_011958</name>
</gene>
<feature type="compositionally biased region" description="Basic and acidic residues" evidence="1">
    <location>
        <begin position="38"/>
        <end position="53"/>
    </location>
</feature>
<evidence type="ECO:0000313" key="4">
    <source>
        <dbReference type="Proteomes" id="UP000197138"/>
    </source>
</evidence>
<comment type="caution">
    <text evidence="2">The sequence shown here is derived from an EMBL/GenBank/DDBJ whole genome shotgun (WGS) entry which is preliminary data.</text>
</comment>
<dbReference type="Proteomes" id="UP000233551">
    <property type="component" value="Unassembled WGS sequence"/>
</dbReference>
<dbReference type="EMBL" id="MTKT01002214">
    <property type="protein sequence ID" value="OWM81304.1"/>
    <property type="molecule type" value="Genomic_DNA"/>
</dbReference>
<dbReference type="EMBL" id="PGOL01000589">
    <property type="protein sequence ID" value="PKI67745.1"/>
    <property type="molecule type" value="Genomic_DNA"/>
</dbReference>
<dbReference type="Proteomes" id="UP000197138">
    <property type="component" value="Unassembled WGS sequence"/>
</dbReference>
<evidence type="ECO:0000256" key="1">
    <source>
        <dbReference type="SAM" id="MobiDB-lite"/>
    </source>
</evidence>
<reference evidence="3 5" key="3">
    <citation type="submission" date="2017-11" db="EMBL/GenBank/DDBJ databases">
        <title>De-novo sequencing of pomegranate (Punica granatum L.) genome.</title>
        <authorList>
            <person name="Akparov Z."/>
            <person name="Amiraslanov A."/>
            <person name="Hajiyeva S."/>
            <person name="Abbasov M."/>
            <person name="Kaur K."/>
            <person name="Hamwieh A."/>
            <person name="Solovyev V."/>
            <person name="Salamov A."/>
            <person name="Braich B."/>
            <person name="Kosarev P."/>
            <person name="Mahmoud A."/>
            <person name="Hajiyev E."/>
            <person name="Babayeva S."/>
            <person name="Izzatullayeva V."/>
            <person name="Mammadov A."/>
            <person name="Mammadov A."/>
            <person name="Sharifova S."/>
            <person name="Ojaghi J."/>
            <person name="Eynullazada K."/>
            <person name="Bayramov B."/>
            <person name="Abdulazimova A."/>
            <person name="Shahmuradov I."/>
        </authorList>
    </citation>
    <scope>NUCLEOTIDE SEQUENCE [LARGE SCALE GENOMIC DNA]</scope>
    <source>
        <strain evidence="3">AG2017</strain>
        <strain evidence="5">cv. AG2017</strain>
        <tissue evidence="3">Leaf</tissue>
    </source>
</reference>
<dbReference type="AlphaFoldDB" id="A0A218X8Q9"/>